<keyword evidence="3" id="KW-1185">Reference proteome</keyword>
<dbReference type="OrthoDB" id="7875256at2"/>
<evidence type="ECO:0000313" key="3">
    <source>
        <dbReference type="Proteomes" id="UP000231644"/>
    </source>
</evidence>
<keyword evidence="1" id="KW-0472">Membrane</keyword>
<gene>
    <name evidence="2" type="ORF">SAMN05421762_2776</name>
</gene>
<name>A0A1I1N5H0_9RHOB</name>
<dbReference type="AlphaFoldDB" id="A0A1I1N5H0"/>
<dbReference type="RefSeq" id="WP_093446921.1">
    <property type="nucleotide sequence ID" value="NZ_BAABWI010000002.1"/>
</dbReference>
<evidence type="ECO:0000256" key="1">
    <source>
        <dbReference type="SAM" id="Phobius"/>
    </source>
</evidence>
<keyword evidence="1" id="KW-1133">Transmembrane helix</keyword>
<accession>A0A1I1N5H0</accession>
<sequence length="61" mass="7001">MSDRRLSNRVTRAPNYTGPTLVMGFFNLLWIFGVIWSLFGFPAVMAAGWLINLGIDRLRRD</sequence>
<organism evidence="2 3">
    <name type="scientific">Pseudooceanicola nitratireducens</name>
    <dbReference type="NCBI Taxonomy" id="517719"/>
    <lineage>
        <taxon>Bacteria</taxon>
        <taxon>Pseudomonadati</taxon>
        <taxon>Pseudomonadota</taxon>
        <taxon>Alphaproteobacteria</taxon>
        <taxon>Rhodobacterales</taxon>
        <taxon>Paracoccaceae</taxon>
        <taxon>Pseudooceanicola</taxon>
    </lineage>
</organism>
<dbReference type="EMBL" id="FOLX01000001">
    <property type="protein sequence ID" value="SFC92695.1"/>
    <property type="molecule type" value="Genomic_DNA"/>
</dbReference>
<keyword evidence="1" id="KW-0812">Transmembrane</keyword>
<feature type="transmembrane region" description="Helical" evidence="1">
    <location>
        <begin position="28"/>
        <end position="51"/>
    </location>
</feature>
<protein>
    <submittedName>
        <fullName evidence="2">Uncharacterized protein</fullName>
    </submittedName>
</protein>
<dbReference type="Proteomes" id="UP000231644">
    <property type="component" value="Unassembled WGS sequence"/>
</dbReference>
<proteinExistence type="predicted"/>
<reference evidence="2 3" key="1">
    <citation type="submission" date="2016-10" db="EMBL/GenBank/DDBJ databases">
        <authorList>
            <person name="de Groot N.N."/>
        </authorList>
    </citation>
    <scope>NUCLEOTIDE SEQUENCE [LARGE SCALE GENOMIC DNA]</scope>
    <source>
        <strain evidence="2 3">DSM 29619</strain>
    </source>
</reference>
<evidence type="ECO:0000313" key="2">
    <source>
        <dbReference type="EMBL" id="SFC92695.1"/>
    </source>
</evidence>